<dbReference type="InterPro" id="IPR017927">
    <property type="entry name" value="FAD-bd_FR_type"/>
</dbReference>
<dbReference type="InterPro" id="IPR001433">
    <property type="entry name" value="OxRdtase_FAD/NAD-bd"/>
</dbReference>
<dbReference type="PRINTS" id="PR00410">
    <property type="entry name" value="PHEHYDRXLASE"/>
</dbReference>
<evidence type="ECO:0000256" key="1">
    <source>
        <dbReference type="ARBA" id="ARBA00001974"/>
    </source>
</evidence>
<dbReference type="Pfam" id="PF00175">
    <property type="entry name" value="NAD_binding_1"/>
    <property type="match status" value="1"/>
</dbReference>
<comment type="cofactor">
    <cofactor evidence="1">
        <name>FAD</name>
        <dbReference type="ChEBI" id="CHEBI:57692"/>
    </cofactor>
</comment>
<dbReference type="AlphaFoldDB" id="A0A7I9ZM57"/>
<dbReference type="Gene3D" id="2.40.30.10">
    <property type="entry name" value="Translation factors"/>
    <property type="match status" value="1"/>
</dbReference>
<dbReference type="PROSITE" id="PS00197">
    <property type="entry name" value="2FE2S_FER_1"/>
    <property type="match status" value="1"/>
</dbReference>
<dbReference type="InterPro" id="IPR001041">
    <property type="entry name" value="2Fe-2S_ferredoxin-type"/>
</dbReference>
<name>A0A7I9ZM57_9MYCO</name>
<dbReference type="PANTHER" id="PTHR47354">
    <property type="entry name" value="NADH OXIDOREDUCTASE HCR"/>
    <property type="match status" value="1"/>
</dbReference>
<dbReference type="SUPFAM" id="SSF54292">
    <property type="entry name" value="2Fe-2S ferredoxin-like"/>
    <property type="match status" value="1"/>
</dbReference>
<dbReference type="InterPro" id="IPR008333">
    <property type="entry name" value="Cbr1-like_FAD-bd_dom"/>
</dbReference>
<reference evidence="6 7" key="1">
    <citation type="journal article" date="2019" name="Emerg. Microbes Infect.">
        <title>Comprehensive subspecies identification of 175 nontuberculous mycobacteria species based on 7547 genomic profiles.</title>
        <authorList>
            <person name="Matsumoto Y."/>
            <person name="Kinjo T."/>
            <person name="Motooka D."/>
            <person name="Nabeya D."/>
            <person name="Jung N."/>
            <person name="Uechi K."/>
            <person name="Horii T."/>
            <person name="Iida T."/>
            <person name="Fujita J."/>
            <person name="Nakamura S."/>
        </authorList>
    </citation>
    <scope>NUCLEOTIDE SEQUENCE [LARGE SCALE GENOMIC DNA]</scope>
    <source>
        <strain evidence="6 7">JCM 30996</strain>
    </source>
</reference>
<dbReference type="SUPFAM" id="SSF52343">
    <property type="entry name" value="Ferredoxin reductase-like, C-terminal NADP-linked domain"/>
    <property type="match status" value="1"/>
</dbReference>
<dbReference type="PROSITE" id="PS51384">
    <property type="entry name" value="FAD_FR"/>
    <property type="match status" value="1"/>
</dbReference>
<dbReference type="Pfam" id="PF00111">
    <property type="entry name" value="Fer2"/>
    <property type="match status" value="1"/>
</dbReference>
<dbReference type="CDD" id="cd00207">
    <property type="entry name" value="fer2"/>
    <property type="match status" value="1"/>
</dbReference>
<dbReference type="SUPFAM" id="SSF63380">
    <property type="entry name" value="Riboflavin synthase domain-like"/>
    <property type="match status" value="1"/>
</dbReference>
<keyword evidence="2" id="KW-0479">Metal-binding</keyword>
<dbReference type="RefSeq" id="WP_163888793.1">
    <property type="nucleotide sequence ID" value="NZ_BLLB01000002.1"/>
</dbReference>
<keyword evidence="3" id="KW-0411">Iron-sulfur</keyword>
<dbReference type="InterPro" id="IPR050415">
    <property type="entry name" value="MRET"/>
</dbReference>
<dbReference type="Gene3D" id="3.40.50.80">
    <property type="entry name" value="Nucleotide-binding domain of ferredoxin-NADP reductase (FNR) module"/>
    <property type="match status" value="1"/>
</dbReference>
<dbReference type="InterPro" id="IPR039261">
    <property type="entry name" value="FNR_nucleotide-bd"/>
</dbReference>
<keyword evidence="2" id="KW-0001">2Fe-2S</keyword>
<keyword evidence="7" id="KW-1185">Reference proteome</keyword>
<dbReference type="InterPro" id="IPR036010">
    <property type="entry name" value="2Fe-2S_ferredoxin-like_sf"/>
</dbReference>
<proteinExistence type="predicted"/>
<feature type="domain" description="FAD-binding FR-type" evidence="5">
    <location>
        <begin position="102"/>
        <end position="200"/>
    </location>
</feature>
<dbReference type="Gene3D" id="3.10.20.30">
    <property type="match status" value="1"/>
</dbReference>
<dbReference type="PANTHER" id="PTHR47354:SF5">
    <property type="entry name" value="PROTEIN RFBI"/>
    <property type="match status" value="1"/>
</dbReference>
<dbReference type="InterPro" id="IPR006058">
    <property type="entry name" value="2Fe2S_fd_BS"/>
</dbReference>
<organism evidence="6 7">
    <name type="scientific">Mycolicibacterium hippocampi</name>
    <dbReference type="NCBI Taxonomy" id="659824"/>
    <lineage>
        <taxon>Bacteria</taxon>
        <taxon>Bacillati</taxon>
        <taxon>Actinomycetota</taxon>
        <taxon>Actinomycetes</taxon>
        <taxon>Mycobacteriales</taxon>
        <taxon>Mycobacteriaceae</taxon>
        <taxon>Mycolicibacterium</taxon>
    </lineage>
</organism>
<keyword evidence="2" id="KW-0408">Iron</keyword>
<dbReference type="GO" id="GO:0004497">
    <property type="term" value="F:monooxygenase activity"/>
    <property type="evidence" value="ECO:0007669"/>
    <property type="project" value="UniProtKB-KW"/>
</dbReference>
<dbReference type="Proteomes" id="UP000465304">
    <property type="component" value="Unassembled WGS sequence"/>
</dbReference>
<feature type="domain" description="2Fe-2S ferredoxin-type" evidence="4">
    <location>
        <begin position="1"/>
        <end position="91"/>
    </location>
</feature>
<dbReference type="InterPro" id="IPR017938">
    <property type="entry name" value="Riboflavin_synthase-like_b-brl"/>
</dbReference>
<dbReference type="InterPro" id="IPR012675">
    <property type="entry name" value="Beta-grasp_dom_sf"/>
</dbReference>
<gene>
    <name evidence="6" type="ORF">MHIP_25930</name>
</gene>
<evidence type="ECO:0000313" key="6">
    <source>
        <dbReference type="EMBL" id="GFH02110.1"/>
    </source>
</evidence>
<comment type="caution">
    <text evidence="6">The sequence shown here is derived from an EMBL/GenBank/DDBJ whole genome shotgun (WGS) entry which is preliminary data.</text>
</comment>
<protein>
    <submittedName>
        <fullName evidence="6">Methane monooxygenase component C</fullName>
    </submittedName>
</protein>
<evidence type="ECO:0000256" key="3">
    <source>
        <dbReference type="ARBA" id="ARBA00023014"/>
    </source>
</evidence>
<evidence type="ECO:0000313" key="7">
    <source>
        <dbReference type="Proteomes" id="UP000465304"/>
    </source>
</evidence>
<dbReference type="PROSITE" id="PS51085">
    <property type="entry name" value="2FE2S_FER_2"/>
    <property type="match status" value="1"/>
</dbReference>
<evidence type="ECO:0000256" key="2">
    <source>
        <dbReference type="ARBA" id="ARBA00022714"/>
    </source>
</evidence>
<dbReference type="GO" id="GO:0051537">
    <property type="term" value="F:2 iron, 2 sulfur cluster binding"/>
    <property type="evidence" value="ECO:0007669"/>
    <property type="project" value="UniProtKB-KW"/>
</dbReference>
<keyword evidence="6" id="KW-0560">Oxidoreductase</keyword>
<accession>A0A7I9ZM57</accession>
<evidence type="ECO:0000259" key="4">
    <source>
        <dbReference type="PROSITE" id="PS51085"/>
    </source>
</evidence>
<dbReference type="EMBL" id="BLLB01000002">
    <property type="protein sequence ID" value="GFH02110.1"/>
    <property type="molecule type" value="Genomic_DNA"/>
</dbReference>
<keyword evidence="6" id="KW-0503">Monooxygenase</keyword>
<dbReference type="Pfam" id="PF00970">
    <property type="entry name" value="FAD_binding_6"/>
    <property type="match status" value="1"/>
</dbReference>
<sequence length="338" mass="37146">MKVIFKPTGDEFAISADEDILTAALRHGINLQYGCRHGNCSSCKHWLLEGDVDDSAASVYAIPRDEREDGAILLCCSYPRTDLLIEIDQHEGSEELPPMEPPARRVATVTGVRPLTKSLVELRVRLDRTLSFRAGQYAEFLIPGTSERRSFSLASAPSEELDCLFCIKRVDGGAFGTLLQTLRPGDSLDIEAPFGAMFYRDTGRPVLIVATGSGIAPIMSILNDIAGAEVPIRFYYGIRCADDLIYQDALNGLAERFSDFEFIPCVSRGSGEGINGARLGRVNRVIAEDIRDASAYDAYLCGPPAMCDAVRLLLEVKGLPDRRIHADRFFPAIAPERR</sequence>
<evidence type="ECO:0000259" key="5">
    <source>
        <dbReference type="PROSITE" id="PS51384"/>
    </source>
</evidence>